<dbReference type="Pfam" id="PF01155">
    <property type="entry name" value="HypA"/>
    <property type="match status" value="1"/>
</dbReference>
<comment type="similarity">
    <text evidence="4">Belongs to the HypA/HybF family.</text>
</comment>
<feature type="binding site" evidence="4">
    <location>
        <position position="77"/>
    </location>
    <ligand>
        <name>Zn(2+)</name>
        <dbReference type="ChEBI" id="CHEBI:29105"/>
    </ligand>
</feature>
<dbReference type="Proteomes" id="UP001199319">
    <property type="component" value="Unassembled WGS sequence"/>
</dbReference>
<comment type="function">
    <text evidence="4">Involved in the maturation of [NiFe] hydrogenases. Required for nickel insertion into the metal center of the hydrogenase.</text>
</comment>
<evidence type="ECO:0000256" key="4">
    <source>
        <dbReference type="HAMAP-Rule" id="MF_00213"/>
    </source>
</evidence>
<dbReference type="EMBL" id="JAJEPW010000017">
    <property type="protein sequence ID" value="MCC2129338.1"/>
    <property type="molecule type" value="Genomic_DNA"/>
</dbReference>
<feature type="binding site" evidence="4">
    <location>
        <position position="2"/>
    </location>
    <ligand>
        <name>Ni(2+)</name>
        <dbReference type="ChEBI" id="CHEBI:49786"/>
    </ligand>
</feature>
<name>A0AAE3AG65_9FIRM</name>
<dbReference type="GO" id="GO:0051604">
    <property type="term" value="P:protein maturation"/>
    <property type="evidence" value="ECO:0007669"/>
    <property type="project" value="InterPro"/>
</dbReference>
<dbReference type="PANTHER" id="PTHR34535:SF3">
    <property type="entry name" value="HYDROGENASE MATURATION FACTOR HYPA"/>
    <property type="match status" value="1"/>
</dbReference>
<sequence>MHELGIVFHVIRAVENIGREQGLTDVASVTLELGQVSGVVPHELESCWKWAAARTELMPRAALRIETVPAVTHCGGCGRDYDTVPQGRTCPYCGSEDTWLVQGNEVNIKEIEAQ</sequence>
<evidence type="ECO:0000256" key="2">
    <source>
        <dbReference type="ARBA" id="ARBA00022723"/>
    </source>
</evidence>
<feature type="binding site" evidence="4">
    <location>
        <position position="90"/>
    </location>
    <ligand>
        <name>Zn(2+)</name>
        <dbReference type="ChEBI" id="CHEBI:29105"/>
    </ligand>
</feature>
<dbReference type="AlphaFoldDB" id="A0AAE3AG65"/>
<evidence type="ECO:0000313" key="5">
    <source>
        <dbReference type="EMBL" id="MCC2129338.1"/>
    </source>
</evidence>
<dbReference type="GO" id="GO:0016151">
    <property type="term" value="F:nickel cation binding"/>
    <property type="evidence" value="ECO:0007669"/>
    <property type="project" value="UniProtKB-UniRule"/>
</dbReference>
<proteinExistence type="inferred from homology"/>
<dbReference type="GO" id="GO:0008270">
    <property type="term" value="F:zinc ion binding"/>
    <property type="evidence" value="ECO:0007669"/>
    <property type="project" value="UniProtKB-UniRule"/>
</dbReference>
<evidence type="ECO:0000256" key="1">
    <source>
        <dbReference type="ARBA" id="ARBA00022596"/>
    </source>
</evidence>
<dbReference type="PANTHER" id="PTHR34535">
    <property type="entry name" value="HYDROGENASE MATURATION FACTOR HYPA"/>
    <property type="match status" value="1"/>
</dbReference>
<gene>
    <name evidence="4" type="primary">hypA</name>
    <name evidence="5" type="ORF">LKD37_07395</name>
</gene>
<protein>
    <recommendedName>
        <fullName evidence="4">Hydrogenase maturation factor HypA</fullName>
    </recommendedName>
</protein>
<keyword evidence="3 4" id="KW-0862">Zinc</keyword>
<dbReference type="HAMAP" id="MF_00213">
    <property type="entry name" value="HypA_HybF"/>
    <property type="match status" value="1"/>
</dbReference>
<dbReference type="InterPro" id="IPR000688">
    <property type="entry name" value="HypA/HybF"/>
</dbReference>
<dbReference type="PIRSF" id="PIRSF004761">
    <property type="entry name" value="Hydrgn_mat_HypA"/>
    <property type="match status" value="1"/>
</dbReference>
<evidence type="ECO:0000256" key="3">
    <source>
        <dbReference type="ARBA" id="ARBA00022833"/>
    </source>
</evidence>
<evidence type="ECO:0000313" key="6">
    <source>
        <dbReference type="Proteomes" id="UP001199319"/>
    </source>
</evidence>
<keyword evidence="6" id="KW-1185">Reference proteome</keyword>
<feature type="binding site" evidence="4">
    <location>
        <position position="74"/>
    </location>
    <ligand>
        <name>Zn(2+)</name>
        <dbReference type="ChEBI" id="CHEBI:29105"/>
    </ligand>
</feature>
<comment type="caution">
    <text evidence="5">The sequence shown here is derived from an EMBL/GenBank/DDBJ whole genome shotgun (WGS) entry which is preliminary data.</text>
</comment>
<dbReference type="RefSeq" id="WP_302928617.1">
    <property type="nucleotide sequence ID" value="NZ_JAJEPW010000017.1"/>
</dbReference>
<dbReference type="Gene3D" id="3.30.2320.80">
    <property type="match status" value="1"/>
</dbReference>
<organism evidence="5 6">
    <name type="scientific">Brotocaccenecus cirricatena</name>
    <dbReference type="NCBI Taxonomy" id="3064195"/>
    <lineage>
        <taxon>Bacteria</taxon>
        <taxon>Bacillati</taxon>
        <taxon>Bacillota</taxon>
        <taxon>Clostridia</taxon>
        <taxon>Eubacteriales</taxon>
        <taxon>Oscillospiraceae</taxon>
        <taxon>Brotocaccenecus</taxon>
    </lineage>
</organism>
<keyword evidence="2 4" id="KW-0479">Metal-binding</keyword>
<accession>A0AAE3AG65</accession>
<feature type="binding site" evidence="4">
    <location>
        <position position="93"/>
    </location>
    <ligand>
        <name>Zn(2+)</name>
        <dbReference type="ChEBI" id="CHEBI:29105"/>
    </ligand>
</feature>
<keyword evidence="1 4" id="KW-0533">Nickel</keyword>
<reference evidence="5" key="1">
    <citation type="submission" date="2021-10" db="EMBL/GenBank/DDBJ databases">
        <title>Anaerobic single-cell dispensing facilitates the cultivation of human gut bacteria.</title>
        <authorList>
            <person name="Afrizal A."/>
        </authorList>
    </citation>
    <scope>NUCLEOTIDE SEQUENCE</scope>
    <source>
        <strain evidence="5">CLA-AA-H272</strain>
    </source>
</reference>